<dbReference type="SUPFAM" id="SSF55874">
    <property type="entry name" value="ATPase domain of HSP90 chaperone/DNA topoisomerase II/histidine kinase"/>
    <property type="match status" value="1"/>
</dbReference>
<comment type="caution">
    <text evidence="1">The sequence shown here is derived from an EMBL/GenBank/DDBJ whole genome shotgun (WGS) entry which is preliminary data.</text>
</comment>
<dbReference type="Proteomes" id="UP000076962">
    <property type="component" value="Unassembled WGS sequence"/>
</dbReference>
<sequence>MTEKVKTQIFEPFFTTESKGTGLGLYLAKEICDANQASLQLWST</sequence>
<dbReference type="Gene3D" id="3.30.565.10">
    <property type="entry name" value="Histidine kinase-like ATPase, C-terminal domain"/>
    <property type="match status" value="1"/>
</dbReference>
<accession>A0A176RVY6</accession>
<dbReference type="InterPro" id="IPR004358">
    <property type="entry name" value="Sig_transdc_His_kin-like_C"/>
</dbReference>
<dbReference type="GO" id="GO:0016772">
    <property type="term" value="F:transferase activity, transferring phosphorus-containing groups"/>
    <property type="evidence" value="ECO:0007669"/>
    <property type="project" value="InterPro"/>
</dbReference>
<reference evidence="1 2" key="1">
    <citation type="submission" date="2016-05" db="EMBL/GenBank/DDBJ databases">
        <title>Single-cell genome of chain-forming Candidatus Thiomargarita nelsonii and comparison to other large sulfur-oxidizing bacteria.</title>
        <authorList>
            <person name="Winkel M."/>
            <person name="Salman V."/>
            <person name="Woyke T."/>
            <person name="Schulz-Vogt H."/>
            <person name="Richter M."/>
            <person name="Flood B."/>
            <person name="Bailey J."/>
            <person name="Amann R."/>
            <person name="Mussmann M."/>
        </authorList>
    </citation>
    <scope>NUCLEOTIDE SEQUENCE [LARGE SCALE GENOMIC DNA]</scope>
    <source>
        <strain evidence="1 2">THI036</strain>
    </source>
</reference>
<feature type="non-terminal residue" evidence="1">
    <location>
        <position position="44"/>
    </location>
</feature>
<evidence type="ECO:0000313" key="1">
    <source>
        <dbReference type="EMBL" id="OAD19921.1"/>
    </source>
</evidence>
<dbReference type="EMBL" id="LUTY01002610">
    <property type="protein sequence ID" value="OAD19921.1"/>
    <property type="molecule type" value="Genomic_DNA"/>
</dbReference>
<dbReference type="InterPro" id="IPR036890">
    <property type="entry name" value="HATPase_C_sf"/>
</dbReference>
<name>A0A176RVY6_9GAMM</name>
<organism evidence="1 2">
    <name type="scientific">Candidatus Thiomargarita nelsonii</name>
    <dbReference type="NCBI Taxonomy" id="1003181"/>
    <lineage>
        <taxon>Bacteria</taxon>
        <taxon>Pseudomonadati</taxon>
        <taxon>Pseudomonadota</taxon>
        <taxon>Gammaproteobacteria</taxon>
        <taxon>Thiotrichales</taxon>
        <taxon>Thiotrichaceae</taxon>
        <taxon>Thiomargarita</taxon>
    </lineage>
</organism>
<gene>
    <name evidence="1" type="ORF">THIOM_004403</name>
</gene>
<protein>
    <submittedName>
        <fullName evidence="1">Type IV pilus sensor protein PilS</fullName>
    </submittedName>
</protein>
<dbReference type="PATRIC" id="fig|1003181.4.peg.5807"/>
<evidence type="ECO:0000313" key="2">
    <source>
        <dbReference type="Proteomes" id="UP000076962"/>
    </source>
</evidence>
<dbReference type="AlphaFoldDB" id="A0A176RVY6"/>
<dbReference type="PRINTS" id="PR00344">
    <property type="entry name" value="BCTRLSENSOR"/>
</dbReference>
<proteinExistence type="predicted"/>
<keyword evidence="2" id="KW-1185">Reference proteome</keyword>